<dbReference type="InterPro" id="IPR000644">
    <property type="entry name" value="CBS_dom"/>
</dbReference>
<feature type="compositionally biased region" description="Low complexity" evidence="2">
    <location>
        <begin position="1"/>
        <end position="11"/>
    </location>
</feature>
<dbReference type="InterPro" id="IPR046342">
    <property type="entry name" value="CBS_dom_sf"/>
</dbReference>
<keyword evidence="5" id="KW-1185">Reference proteome</keyword>
<dbReference type="Proteomes" id="UP000190037">
    <property type="component" value="Unassembled WGS sequence"/>
</dbReference>
<keyword evidence="1" id="KW-0129">CBS domain</keyword>
<gene>
    <name evidence="4" type="ORF">B4N89_29745</name>
</gene>
<dbReference type="Pfam" id="PF00571">
    <property type="entry name" value="CBS"/>
    <property type="match status" value="1"/>
</dbReference>
<dbReference type="SUPFAM" id="SSF54631">
    <property type="entry name" value="CBS-domain pair"/>
    <property type="match status" value="1"/>
</dbReference>
<organism evidence="4 5">
    <name type="scientific">Embleya scabrispora</name>
    <dbReference type="NCBI Taxonomy" id="159449"/>
    <lineage>
        <taxon>Bacteria</taxon>
        <taxon>Bacillati</taxon>
        <taxon>Actinomycetota</taxon>
        <taxon>Actinomycetes</taxon>
        <taxon>Kitasatosporales</taxon>
        <taxon>Streptomycetaceae</taxon>
        <taxon>Embleya</taxon>
    </lineage>
</organism>
<feature type="compositionally biased region" description="Polar residues" evidence="2">
    <location>
        <begin position="28"/>
        <end position="44"/>
    </location>
</feature>
<dbReference type="Gene3D" id="3.10.580.10">
    <property type="entry name" value="CBS-domain"/>
    <property type="match status" value="1"/>
</dbReference>
<name>A0A1T3P967_9ACTN</name>
<comment type="caution">
    <text evidence="4">The sequence shown here is derived from an EMBL/GenBank/DDBJ whole genome shotgun (WGS) entry which is preliminary data.</text>
</comment>
<sequence>MASSSGPSRSSGSRRARYARPIPPSPITARSSKGPSTRGSTAASNGFIGVLVPHMTRTRYPGTGLAPALAGSTRSRTTILLISLRPERRRSAVDRRASGNQSITVSAAVRACRGFAVAHPPRCRDHPVTHGQRGSMMRAWVVRAGREGEREQAALDEGLLLVGWTELGDLTSAESREDVRSRVVEGYPEEGAAVVANWTGQLYRFRWEIQIGDLVVLPLRSLQLAIGRVTGDYQYRPQAAEDQRHVRAVEWLVKDVARDCLRQDLLDSLGSLLTVFELSRYNHAERVAAVVAHGSDPGRPDQDAFAAGLTSPGKLSDAVKERTSGDPLTISIRDFLAIWNATRRYSAEVDRIEQDLALRGLTTSPPFTEGSLDSTIAVLPLGEEPDESHTSGITRSGIAVAEEPEPQSVAYLVSNLEAANRPPVSVRVDDSLEAARTLMVKHAYSQLPVLDAEDRLRGVVSWESIGSAGMNTRLVTSEPKLVDAIVRAREADRSDDLLDWLPEIYKVGYVIVRDQDHRVCGLITAADLTVQFGTRVRPFVLIEEIEQRLRRVVDSRLPLETIRKVVRSRPESVMSAADLTFGAYGHLLKDDENWQQIGWRADRNLLLGWLEECRVFRNGLMHFSPDPLTDDQLAPVEGLLQLLRRMDPDT</sequence>
<reference evidence="4 5" key="1">
    <citation type="submission" date="2017-03" db="EMBL/GenBank/DDBJ databases">
        <title>Draft genome sequence of Streptomyces scabrisporus NF3, endophyte isolated from Amphipterygium adstringens.</title>
        <authorList>
            <person name="Vazquez M."/>
            <person name="Ceapa C.D."/>
            <person name="Rodriguez Luna D."/>
            <person name="Sanchez Esquivel S."/>
        </authorList>
    </citation>
    <scope>NUCLEOTIDE SEQUENCE [LARGE SCALE GENOMIC DNA]</scope>
    <source>
        <strain evidence="4 5">NF3</strain>
    </source>
</reference>
<proteinExistence type="predicted"/>
<accession>A0A1T3P967</accession>
<evidence type="ECO:0000256" key="2">
    <source>
        <dbReference type="SAM" id="MobiDB-lite"/>
    </source>
</evidence>
<dbReference type="EMBL" id="MWQN01000001">
    <property type="protein sequence ID" value="OPC85410.1"/>
    <property type="molecule type" value="Genomic_DNA"/>
</dbReference>
<dbReference type="STRING" id="159449.B4N89_29745"/>
<dbReference type="PROSITE" id="PS51371">
    <property type="entry name" value="CBS"/>
    <property type="match status" value="1"/>
</dbReference>
<protein>
    <recommendedName>
        <fullName evidence="3">CBS domain-containing protein</fullName>
    </recommendedName>
</protein>
<feature type="domain" description="CBS" evidence="3">
    <location>
        <begin position="419"/>
        <end position="475"/>
    </location>
</feature>
<evidence type="ECO:0000313" key="4">
    <source>
        <dbReference type="EMBL" id="OPC85410.1"/>
    </source>
</evidence>
<evidence type="ECO:0000259" key="3">
    <source>
        <dbReference type="PROSITE" id="PS51371"/>
    </source>
</evidence>
<feature type="region of interest" description="Disordered" evidence="2">
    <location>
        <begin position="1"/>
        <end position="44"/>
    </location>
</feature>
<evidence type="ECO:0000256" key="1">
    <source>
        <dbReference type="PROSITE-ProRule" id="PRU00703"/>
    </source>
</evidence>
<evidence type="ECO:0000313" key="5">
    <source>
        <dbReference type="Proteomes" id="UP000190037"/>
    </source>
</evidence>
<dbReference type="AlphaFoldDB" id="A0A1T3P967"/>